<evidence type="ECO:0000256" key="1">
    <source>
        <dbReference type="SAM" id="MobiDB-lite"/>
    </source>
</evidence>
<dbReference type="PANTHER" id="PTHR32305:SF15">
    <property type="entry name" value="PROTEIN RHSA-RELATED"/>
    <property type="match status" value="1"/>
</dbReference>
<evidence type="ECO:0000313" key="3">
    <source>
        <dbReference type="Proteomes" id="UP000216897"/>
    </source>
</evidence>
<accession>A0ABX4GR02</accession>
<keyword evidence="3" id="KW-1185">Reference proteome</keyword>
<comment type="caution">
    <text evidence="2">The sequence shown here is derived from an EMBL/GenBank/DDBJ whole genome shotgun (WGS) entry which is preliminary data.</text>
</comment>
<dbReference type="PANTHER" id="PTHR32305">
    <property type="match status" value="1"/>
</dbReference>
<dbReference type="NCBIfam" id="TIGR03696">
    <property type="entry name" value="Rhs_assc_core"/>
    <property type="match status" value="1"/>
</dbReference>
<dbReference type="InterPro" id="IPR022385">
    <property type="entry name" value="Rhs_assc_core"/>
</dbReference>
<dbReference type="Proteomes" id="UP000216897">
    <property type="component" value="Unassembled WGS sequence"/>
</dbReference>
<reference evidence="2 3" key="1">
    <citation type="submission" date="2017-08" db="EMBL/GenBank/DDBJ databases">
        <title>Genomic and metabolic characterisation of spoilage-associated Pseudomonas species.</title>
        <authorList>
            <person name="Stanborough T."/>
            <person name="Fegan N."/>
            <person name="Powell S.M."/>
            <person name="Singh T."/>
            <person name="Tamplin M.L."/>
            <person name="Chandry P.S."/>
        </authorList>
    </citation>
    <scope>NUCLEOTIDE SEQUENCE [LARGE SCALE GENOMIC DNA]</scope>
    <source>
        <strain evidence="2 3">L1814</strain>
    </source>
</reference>
<name>A0ABX4GR02_9PSED</name>
<dbReference type="EMBL" id="NQKG01000002">
    <property type="protein sequence ID" value="OZY56604.1"/>
    <property type="molecule type" value="Genomic_DNA"/>
</dbReference>
<proteinExistence type="predicted"/>
<feature type="compositionally biased region" description="Low complexity" evidence="1">
    <location>
        <begin position="857"/>
        <end position="875"/>
    </location>
</feature>
<protein>
    <submittedName>
        <fullName evidence="2">Uncharacterized protein</fullName>
    </submittedName>
</protein>
<gene>
    <name evidence="2" type="ORF">CJF38_02555</name>
</gene>
<feature type="region of interest" description="Disordered" evidence="1">
    <location>
        <begin position="857"/>
        <end position="883"/>
    </location>
</feature>
<dbReference type="Gene3D" id="2.180.10.10">
    <property type="entry name" value="RHS repeat-associated core"/>
    <property type="match status" value="1"/>
</dbReference>
<organism evidence="2 3">
    <name type="scientific">Pseudomonas lundensis</name>
    <dbReference type="NCBI Taxonomy" id="86185"/>
    <lineage>
        <taxon>Bacteria</taxon>
        <taxon>Pseudomonadati</taxon>
        <taxon>Pseudomonadota</taxon>
        <taxon>Gammaproteobacteria</taxon>
        <taxon>Pseudomonadales</taxon>
        <taxon>Pseudomonadaceae</taxon>
        <taxon>Pseudomonas</taxon>
    </lineage>
</organism>
<evidence type="ECO:0000313" key="2">
    <source>
        <dbReference type="EMBL" id="OZY56604.1"/>
    </source>
</evidence>
<dbReference type="InterPro" id="IPR050708">
    <property type="entry name" value="T6SS_VgrG/RHS"/>
</dbReference>
<sequence length="968" mass="107524">MAFYRSVTMTSLHHYTPSLTAIDPRGLSVRRVNYHRLSVHEPPQSRIHQSRYDTRGSLAQQWDPRLLAREAITPEAQPNLRYLSSLSGQIVKTDSVDSGWHVTLCGTGLQTLATWDARGNHQRFEYDTHARLMAIHEQLSNDPQARCIERFTYGKPQPRINSTNQCGRLVRHDDPAGAVLFEAYALSGAMQRQARRFARQPESLNWPSAQEQRDALLEIQSYTTQWHYNAVGDLLELHDAKGNRQRFQYGITGQQAQVDVVMASGKRAVLMDQRTYNAAGQVTSERSGNGVLTVASYAQADGYLQRLTAHRVGSHRTPIQDLAYTHDRVGNVVSILDSAQPTTWSHNSSIEAFTTYTYDTLYQLIKATGRENARHRGGRLLSAPMLMGTDTHRWRNYTRHYQYDAGANLVQMQHVPASGRGYTQRMAVSETSNRSQLSGPPNPEDGFDPCGNLRMLARGQVMAWNGRNQLHKVTHVRRGAGEDDGESYIYDGQGVRVLKRRTYRTKGLIRRYEVRYLPGLELRLNEASGVNVSLMTLQAGHMNVRTLTWEQGLPDGVQNAQIRFTLSDHLESGVIELDEQGALLSQEGFYPFGATAWWAAKSAVQASFKTVRYSGKERDATGLYYYGLRYYAPWMQRWISPDPAGVIDGLNVYAMVGNNPMSRVDQHGLQAGDYPANRLVAFSFWIFVATLLGAALGALLEAPLIGAGVGAALMTGLAFEAQRRSTLPPTESDNYAFMQAITDKVLEFSALQQLSPAESVKMFNFVFDNLAAIHEEVGVSLGILTTKSGEIYGLAGPAHLHPVIGELSSNPRPPTREARKQGVLSVLIRARAQPAATTSSPAAEPTPHEVVTPRAVARQRTARASSSAPQPQPAVISTPTAQPVQSISIDESAVAELLLGPEGHSIALTISHVQQGRFRAVHWHQHADALWSADVHGYQGSRRRGAYRLMFEHLGDRRYRVAGIRDPH</sequence>